<accession>A0A897NC89</accession>
<reference evidence="1 2" key="1">
    <citation type="submission" date="2020-11" db="EMBL/GenBank/DDBJ databases">
        <title>Carbohydrate-dependent, anaerobic sulfur respiration: A novel catabolism in halophilic archaea.</title>
        <authorList>
            <person name="Sorokin D.Y."/>
            <person name="Messina E."/>
            <person name="Smedile F."/>
            <person name="La Cono V."/>
            <person name="Hallsworth J.E."/>
            <person name="Yakimov M.M."/>
        </authorList>
    </citation>
    <scope>NUCLEOTIDE SEQUENCE [LARGE SCALE GENOMIC DNA]</scope>
    <source>
        <strain evidence="1 2">HSR12-2</strain>
    </source>
</reference>
<gene>
    <name evidence="1" type="ORF">HSR122_1664</name>
</gene>
<evidence type="ECO:0000313" key="1">
    <source>
        <dbReference type="EMBL" id="QSG09055.1"/>
    </source>
</evidence>
<proteinExistence type="predicted"/>
<dbReference type="EMBL" id="CP064788">
    <property type="protein sequence ID" value="QSG09055.1"/>
    <property type="molecule type" value="Genomic_DNA"/>
</dbReference>
<dbReference type="AlphaFoldDB" id="A0A897NC89"/>
<organism evidence="1 2">
    <name type="scientific">Halapricum desulfuricans</name>
    <dbReference type="NCBI Taxonomy" id="2841257"/>
    <lineage>
        <taxon>Archaea</taxon>
        <taxon>Methanobacteriati</taxon>
        <taxon>Methanobacteriota</taxon>
        <taxon>Stenosarchaea group</taxon>
        <taxon>Halobacteria</taxon>
        <taxon>Halobacteriales</taxon>
        <taxon>Haloarculaceae</taxon>
        <taxon>Halapricum</taxon>
    </lineage>
</organism>
<name>A0A897NC89_9EURY</name>
<dbReference type="KEGG" id="hds:HSR122_1664"/>
<sequence length="48" mass="5528">MIAEHDVPNRHEPYLKSVIAALSEYTHQLYSDVIPCIECFLLLLISNQ</sequence>
<keyword evidence="2" id="KW-1185">Reference proteome</keyword>
<protein>
    <submittedName>
        <fullName evidence="1">Uncharacterized protein</fullName>
    </submittedName>
</protein>
<evidence type="ECO:0000313" key="2">
    <source>
        <dbReference type="Proteomes" id="UP000662973"/>
    </source>
</evidence>
<dbReference type="Proteomes" id="UP000662973">
    <property type="component" value="Chromosome"/>
</dbReference>